<dbReference type="AlphaFoldDB" id="A0A182JEV8"/>
<sequence>FTVFFAFVLAVATVAGQRFGFPQTTQFGLASLTGDFGGPTAFGGQDLSGPVVFPPGPADAPVESSGVIVGASGYGFVPPNTPQKFRKKAPPYRYPLASWKHPAAGAGTTGTPQRPKKPGGIVKLVPTLPASIGALGGYRKPTPAKWFLRYKGHSSPAVLKPPPLPLPGGAGIGFGNGSPYVGRLQAATYGPRH</sequence>
<dbReference type="EnsemblMetazoa" id="AATE016771-RA">
    <property type="protein sequence ID" value="AATE016771-PA.1"/>
    <property type="gene ID" value="AATE016771"/>
</dbReference>
<dbReference type="VEuPathDB" id="VectorBase:AATE016771"/>
<reference evidence="1" key="1">
    <citation type="submission" date="2022-08" db="UniProtKB">
        <authorList>
            <consortium name="EnsemblMetazoa"/>
        </authorList>
    </citation>
    <scope>IDENTIFICATION</scope>
    <source>
        <strain evidence="1">EBRO</strain>
    </source>
</reference>
<protein>
    <submittedName>
        <fullName evidence="1">Uncharacterized protein</fullName>
    </submittedName>
</protein>
<accession>A0A182JEV8</accession>
<proteinExistence type="predicted"/>
<organism evidence="1">
    <name type="scientific">Anopheles atroparvus</name>
    <name type="common">European mosquito</name>
    <dbReference type="NCBI Taxonomy" id="41427"/>
    <lineage>
        <taxon>Eukaryota</taxon>
        <taxon>Metazoa</taxon>
        <taxon>Ecdysozoa</taxon>
        <taxon>Arthropoda</taxon>
        <taxon>Hexapoda</taxon>
        <taxon>Insecta</taxon>
        <taxon>Pterygota</taxon>
        <taxon>Neoptera</taxon>
        <taxon>Endopterygota</taxon>
        <taxon>Diptera</taxon>
        <taxon>Nematocera</taxon>
        <taxon>Culicoidea</taxon>
        <taxon>Culicidae</taxon>
        <taxon>Anophelinae</taxon>
        <taxon>Anopheles</taxon>
    </lineage>
</organism>
<name>A0A182JEV8_ANOAO</name>
<evidence type="ECO:0000313" key="1">
    <source>
        <dbReference type="EnsemblMetazoa" id="AATE016771-PA.1"/>
    </source>
</evidence>